<proteinExistence type="predicted"/>
<dbReference type="InterPro" id="IPR029410">
    <property type="entry name" value="CAP_assoc"/>
</dbReference>
<evidence type="ECO:0000313" key="3">
    <source>
        <dbReference type="EMBL" id="MBP3952156.1"/>
    </source>
</evidence>
<dbReference type="Pfam" id="PF00188">
    <property type="entry name" value="CAP"/>
    <property type="match status" value="1"/>
</dbReference>
<feature type="domain" description="SCP" evidence="1">
    <location>
        <begin position="245"/>
        <end position="354"/>
    </location>
</feature>
<dbReference type="InterPro" id="IPR014044">
    <property type="entry name" value="CAP_dom"/>
</dbReference>
<name>A0A940WTS9_9BACI</name>
<dbReference type="Gene3D" id="3.40.33.10">
    <property type="entry name" value="CAP"/>
    <property type="match status" value="1"/>
</dbReference>
<dbReference type="RefSeq" id="WP_210597849.1">
    <property type="nucleotide sequence ID" value="NZ_JAGKSQ010000005.1"/>
</dbReference>
<dbReference type="PANTHER" id="PTHR31157:SF26">
    <property type="entry name" value="SCP-LIKE EXTRACELLULAR PROTEIN"/>
    <property type="match status" value="1"/>
</dbReference>
<organism evidence="3 4">
    <name type="scientific">Halalkalibacter suaedae</name>
    <dbReference type="NCBI Taxonomy" id="2822140"/>
    <lineage>
        <taxon>Bacteria</taxon>
        <taxon>Bacillati</taxon>
        <taxon>Bacillota</taxon>
        <taxon>Bacilli</taxon>
        <taxon>Bacillales</taxon>
        <taxon>Bacillaceae</taxon>
        <taxon>Halalkalibacter</taxon>
    </lineage>
</organism>
<accession>A0A940WTS9</accession>
<dbReference type="Proteomes" id="UP000678228">
    <property type="component" value="Unassembled WGS sequence"/>
</dbReference>
<feature type="domain" description="CAP-associated" evidence="2">
    <location>
        <begin position="73"/>
        <end position="213"/>
    </location>
</feature>
<evidence type="ECO:0008006" key="5">
    <source>
        <dbReference type="Google" id="ProtNLM"/>
    </source>
</evidence>
<comment type="caution">
    <text evidence="3">The sequence shown here is derived from an EMBL/GenBank/DDBJ whole genome shotgun (WGS) entry which is preliminary data.</text>
</comment>
<dbReference type="Pfam" id="PF14504">
    <property type="entry name" value="CAP_assoc_N"/>
    <property type="match status" value="1"/>
</dbReference>
<reference evidence="3" key="1">
    <citation type="submission" date="2021-03" db="EMBL/GenBank/DDBJ databases">
        <title>Bacillus suaedae sp. nov., isolated from Suaeda aralocaspica.</title>
        <authorList>
            <person name="Lei R.F.R."/>
        </authorList>
    </citation>
    <scope>NUCLEOTIDE SEQUENCE</scope>
    <source>
        <strain evidence="3">YZJH907-2</strain>
    </source>
</reference>
<dbReference type="InterPro" id="IPR035940">
    <property type="entry name" value="CAP_sf"/>
</dbReference>
<keyword evidence="4" id="KW-1185">Reference proteome</keyword>
<dbReference type="EMBL" id="JAGKSQ010000005">
    <property type="protein sequence ID" value="MBP3952156.1"/>
    <property type="molecule type" value="Genomic_DNA"/>
</dbReference>
<dbReference type="PANTHER" id="PTHR31157">
    <property type="entry name" value="SCP DOMAIN-CONTAINING PROTEIN"/>
    <property type="match status" value="1"/>
</dbReference>
<protein>
    <recommendedName>
        <fullName evidence="5">CAP domain-containing protein</fullName>
    </recommendedName>
</protein>
<gene>
    <name evidence="3" type="ORF">J7W16_13525</name>
</gene>
<evidence type="ECO:0000313" key="4">
    <source>
        <dbReference type="Proteomes" id="UP000678228"/>
    </source>
</evidence>
<dbReference type="CDD" id="cd05379">
    <property type="entry name" value="CAP_bacterial"/>
    <property type="match status" value="1"/>
</dbReference>
<evidence type="ECO:0000259" key="2">
    <source>
        <dbReference type="Pfam" id="PF14504"/>
    </source>
</evidence>
<sequence>MKKKYLIFAALCLLIALLYIESNEDHFIQKLLQNEKEVELEEELAEETVTVVEEEPEVVQENQLQLAGSERLIGLSEEKTIERFGEPNRKDISAYGYEWWIYLYPEQTNTYLQIGIENGAVVTAFFSGGVNGEMFSLGDTYDSINKALTFQQLVDVKTEKGDYQFELSEDDLKMRPVIEIENAWVQLYFDIHTKQLSSVRMMTAEVFVSQRPYSVSYIGEAPKRPQLTEEQWTLVEKGEAKQIFDYTNIIRDRHNLDAFLWEEDVSNVAYQHSKDMSINNYFSHTSPTFGEVADRFSSADIPYRLAGENIAAKYVDGIAAVEGWLNSEGHRVNLLHEEFTHLGVGVYQDYFTQNFYTPWPL</sequence>
<dbReference type="SUPFAM" id="SSF55797">
    <property type="entry name" value="PR-1-like"/>
    <property type="match status" value="1"/>
</dbReference>
<evidence type="ECO:0000259" key="1">
    <source>
        <dbReference type="Pfam" id="PF00188"/>
    </source>
</evidence>
<dbReference type="AlphaFoldDB" id="A0A940WTS9"/>